<gene>
    <name evidence="8" type="ORF">JX265_008372</name>
</gene>
<dbReference type="AlphaFoldDB" id="A0A9Q0AM70"/>
<dbReference type="PIRSF" id="PIRSF000137">
    <property type="entry name" value="Alcohol_oxidase"/>
    <property type="match status" value="1"/>
</dbReference>
<dbReference type="InterPro" id="IPR007867">
    <property type="entry name" value="GMC_OxRtase_C"/>
</dbReference>
<dbReference type="Gene3D" id="3.30.560.10">
    <property type="entry name" value="Glucose Oxidase, domain 3"/>
    <property type="match status" value="1"/>
</dbReference>
<dbReference type="SUPFAM" id="SSF51905">
    <property type="entry name" value="FAD/NAD(P)-binding domain"/>
    <property type="match status" value="1"/>
</dbReference>
<protein>
    <recommendedName>
        <fullName evidence="6 7">Glucose-methanol-choline oxidoreductase N-terminal domain-containing protein</fullName>
    </recommendedName>
</protein>
<evidence type="ECO:0000256" key="4">
    <source>
        <dbReference type="RuleBase" id="RU003968"/>
    </source>
</evidence>
<evidence type="ECO:0000256" key="5">
    <source>
        <dbReference type="SAM" id="SignalP"/>
    </source>
</evidence>
<feature type="chain" id="PRO_5040364535" description="Glucose-methanol-choline oxidoreductase N-terminal domain-containing protein" evidence="5">
    <location>
        <begin position="17"/>
        <end position="611"/>
    </location>
</feature>
<evidence type="ECO:0000256" key="1">
    <source>
        <dbReference type="ARBA" id="ARBA00010790"/>
    </source>
</evidence>
<dbReference type="EMBL" id="JAFIMR010000023">
    <property type="protein sequence ID" value="KAI1864648.1"/>
    <property type="molecule type" value="Genomic_DNA"/>
</dbReference>
<keyword evidence="9" id="KW-1185">Reference proteome</keyword>
<comment type="cofactor">
    <cofactor evidence="3">
        <name>FAD</name>
        <dbReference type="ChEBI" id="CHEBI:57692"/>
    </cofactor>
</comment>
<reference evidence="8" key="1">
    <citation type="submission" date="2021-03" db="EMBL/GenBank/DDBJ databases">
        <title>Revisited historic fungal species revealed as producer of novel bioactive compounds through whole genome sequencing and comparative genomics.</title>
        <authorList>
            <person name="Vignolle G.A."/>
            <person name="Hochenegger N."/>
            <person name="Mach R.L."/>
            <person name="Mach-Aigner A.R."/>
            <person name="Javad Rahimi M."/>
            <person name="Salim K.A."/>
            <person name="Chan C.M."/>
            <person name="Lim L.B.L."/>
            <person name="Cai F."/>
            <person name="Druzhinina I.S."/>
            <person name="U'Ren J.M."/>
            <person name="Derntl C."/>
        </authorList>
    </citation>
    <scope>NUCLEOTIDE SEQUENCE</scope>
    <source>
        <strain evidence="8">TUCIM 5799</strain>
    </source>
</reference>
<dbReference type="GO" id="GO:0016614">
    <property type="term" value="F:oxidoreductase activity, acting on CH-OH group of donors"/>
    <property type="evidence" value="ECO:0007669"/>
    <property type="project" value="InterPro"/>
</dbReference>
<dbReference type="InterPro" id="IPR036188">
    <property type="entry name" value="FAD/NAD-bd_sf"/>
</dbReference>
<dbReference type="OrthoDB" id="269227at2759"/>
<proteinExistence type="inferred from homology"/>
<feature type="binding site" evidence="3">
    <location>
        <position position="263"/>
    </location>
    <ligand>
        <name>FAD</name>
        <dbReference type="ChEBI" id="CHEBI:57692"/>
    </ligand>
</feature>
<evidence type="ECO:0000259" key="6">
    <source>
        <dbReference type="PROSITE" id="PS00623"/>
    </source>
</evidence>
<dbReference type="GO" id="GO:0044550">
    <property type="term" value="P:secondary metabolite biosynthetic process"/>
    <property type="evidence" value="ECO:0007669"/>
    <property type="project" value="TreeGrafter"/>
</dbReference>
<keyword evidence="4" id="KW-0285">Flavoprotein</keyword>
<dbReference type="Proteomes" id="UP000829685">
    <property type="component" value="Unassembled WGS sequence"/>
</dbReference>
<feature type="binding site" evidence="3">
    <location>
        <position position="114"/>
    </location>
    <ligand>
        <name>FAD</name>
        <dbReference type="ChEBI" id="CHEBI:57692"/>
    </ligand>
</feature>
<evidence type="ECO:0000256" key="2">
    <source>
        <dbReference type="PIRSR" id="PIRSR000137-1"/>
    </source>
</evidence>
<feature type="active site" description="Proton donor" evidence="2">
    <location>
        <position position="549"/>
    </location>
</feature>
<comment type="caution">
    <text evidence="8">The sequence shown here is derived from an EMBL/GenBank/DDBJ whole genome shotgun (WGS) entry which is preliminary data.</text>
</comment>
<feature type="active site" description="Proton acceptor" evidence="2">
    <location>
        <position position="592"/>
    </location>
</feature>
<dbReference type="Pfam" id="PF00732">
    <property type="entry name" value="GMC_oxred_N"/>
    <property type="match status" value="1"/>
</dbReference>
<feature type="signal peptide" evidence="5">
    <location>
        <begin position="1"/>
        <end position="16"/>
    </location>
</feature>
<evidence type="ECO:0000313" key="9">
    <source>
        <dbReference type="Proteomes" id="UP000829685"/>
    </source>
</evidence>
<dbReference type="PANTHER" id="PTHR11552:SF115">
    <property type="entry name" value="DEHYDROGENASE XPTC-RELATED"/>
    <property type="match status" value="1"/>
</dbReference>
<dbReference type="SUPFAM" id="SSF54373">
    <property type="entry name" value="FAD-linked reductases, C-terminal domain"/>
    <property type="match status" value="1"/>
</dbReference>
<evidence type="ECO:0000256" key="3">
    <source>
        <dbReference type="PIRSR" id="PIRSR000137-2"/>
    </source>
</evidence>
<name>A0A9Q0AM70_9PEZI</name>
<dbReference type="PANTHER" id="PTHR11552">
    <property type="entry name" value="GLUCOSE-METHANOL-CHOLINE GMC OXIDOREDUCTASE"/>
    <property type="match status" value="1"/>
</dbReference>
<evidence type="ECO:0000313" key="8">
    <source>
        <dbReference type="EMBL" id="KAI1864648.1"/>
    </source>
</evidence>
<feature type="domain" description="Glucose-methanol-choline oxidoreductase N-terminal" evidence="7">
    <location>
        <begin position="304"/>
        <end position="318"/>
    </location>
</feature>
<feature type="domain" description="Glucose-methanol-choline oxidoreductase N-terminal" evidence="6">
    <location>
        <begin position="112"/>
        <end position="135"/>
    </location>
</feature>
<dbReference type="Gene3D" id="3.50.50.60">
    <property type="entry name" value="FAD/NAD(P)-binding domain"/>
    <property type="match status" value="1"/>
</dbReference>
<accession>A0A9Q0AM70</accession>
<dbReference type="GO" id="GO:0050660">
    <property type="term" value="F:flavin adenine dinucleotide binding"/>
    <property type="evidence" value="ECO:0007669"/>
    <property type="project" value="InterPro"/>
</dbReference>
<dbReference type="InterPro" id="IPR000172">
    <property type="entry name" value="GMC_OxRdtase_N"/>
</dbReference>
<keyword evidence="3 4" id="KW-0274">FAD</keyword>
<feature type="binding site" evidence="3">
    <location>
        <begin position="122"/>
        <end position="125"/>
    </location>
    <ligand>
        <name>FAD</name>
        <dbReference type="ChEBI" id="CHEBI:57692"/>
    </ligand>
</feature>
<evidence type="ECO:0000259" key="7">
    <source>
        <dbReference type="PROSITE" id="PS00624"/>
    </source>
</evidence>
<comment type="similarity">
    <text evidence="1 4">Belongs to the GMC oxidoreductase family.</text>
</comment>
<dbReference type="PROSITE" id="PS00624">
    <property type="entry name" value="GMC_OXRED_2"/>
    <property type="match status" value="1"/>
</dbReference>
<sequence length="611" mass="65367">MRYISSLALLAPLVSARPPFKGVFLEKNSDLLPSYDYVVVGAGAAGLTVANRLSEDAATTVLVIEAGVFDKNEDYVTIPGLAGGAVGTVYDWNTTYAATESVANRAISIPQGRVVGGSTKLNRMVFDRGSRSDYDRWETLGNTGWGWDSLLPYFKKNEKYTPPNEYMVSEYNATFDASAHGSDGYMHVSYAPFVWPTTKTFIDAVKEVGISISEDQANGNALGGFYCPHNQDPTTETRSSAREAYWNTVETRTNLHLITGQQVTRVLTSAKNNAVCVTGVEYAPAKDQPTSSVKVNKEAILAAGAIFTPQILQVSGIGDPAHLSSINVSTVVDLPAVGHNFHDHVLLTTVNSINAPLVQSNLTSNATFAAESLELFKSQQAGPYTDPTAAFLVFLPLNNFTTEAATIHEQAVSQDPAAFLPSDTPAESLKGYQAQHDLLNAKIITPESAVLEYIWADGAVVVGLEHPYSRGSVKAASASTFDAPIADAGFLTNPLDLAILVEGVKYMRTLMKTNALATFQPFEVLPGANVTSDEDLGNFIRQSASTLFHPAGSCMLGAREEGGVVDSELKVYGINGLRVVDASMMPLLPASHTMTTVYAVAEKAADIIKGI</sequence>
<dbReference type="Pfam" id="PF05199">
    <property type="entry name" value="GMC_oxred_C"/>
    <property type="match status" value="1"/>
</dbReference>
<keyword evidence="5" id="KW-0732">Signal</keyword>
<organism evidence="8 9">
    <name type="scientific">Neoarthrinium moseri</name>
    <dbReference type="NCBI Taxonomy" id="1658444"/>
    <lineage>
        <taxon>Eukaryota</taxon>
        <taxon>Fungi</taxon>
        <taxon>Dikarya</taxon>
        <taxon>Ascomycota</taxon>
        <taxon>Pezizomycotina</taxon>
        <taxon>Sordariomycetes</taxon>
        <taxon>Xylariomycetidae</taxon>
        <taxon>Amphisphaeriales</taxon>
        <taxon>Apiosporaceae</taxon>
        <taxon>Neoarthrinium</taxon>
    </lineage>
</organism>
<dbReference type="InterPro" id="IPR012132">
    <property type="entry name" value="GMC_OxRdtase"/>
</dbReference>
<dbReference type="PROSITE" id="PS00623">
    <property type="entry name" value="GMC_OXRED_1"/>
    <property type="match status" value="1"/>
</dbReference>